<evidence type="ECO:0000259" key="6">
    <source>
        <dbReference type="PROSITE" id="PS50023"/>
    </source>
</evidence>
<evidence type="ECO:0000256" key="4">
    <source>
        <dbReference type="PROSITE-ProRule" id="PRU00125"/>
    </source>
</evidence>
<dbReference type="SUPFAM" id="SSF57716">
    <property type="entry name" value="Glucocorticoid receptor-like (DNA-binding domain)"/>
    <property type="match status" value="3"/>
</dbReference>
<feature type="domain" description="LIM zinc-binding" evidence="6">
    <location>
        <begin position="710"/>
        <end position="770"/>
    </location>
</feature>
<name>A0AAU9PCP6_9ASTR</name>
<feature type="region of interest" description="Disordered" evidence="5">
    <location>
        <begin position="684"/>
        <end position="705"/>
    </location>
</feature>
<dbReference type="FunFam" id="2.10.110.10:FF:000002">
    <property type="entry name" value="LIM domain and actin-binding 1"/>
    <property type="match status" value="1"/>
</dbReference>
<dbReference type="PANTHER" id="PTHR47472">
    <property type="entry name" value="PROPIONYL-COA CARBOXYLASE"/>
    <property type="match status" value="1"/>
</dbReference>
<dbReference type="GO" id="GO:0046872">
    <property type="term" value="F:metal ion binding"/>
    <property type="evidence" value="ECO:0007669"/>
    <property type="project" value="UniProtKB-KW"/>
</dbReference>
<keyword evidence="3 4" id="KW-0440">LIM domain</keyword>
<dbReference type="Pfam" id="PF07287">
    <property type="entry name" value="AtuA"/>
    <property type="match status" value="1"/>
</dbReference>
<keyword evidence="1 4" id="KW-0479">Metal-binding</keyword>
<keyword evidence="8" id="KW-1185">Reference proteome</keyword>
<dbReference type="AlphaFoldDB" id="A0AAU9PCP6"/>
<dbReference type="GO" id="GO:0051017">
    <property type="term" value="P:actin filament bundle assembly"/>
    <property type="evidence" value="ECO:0007669"/>
    <property type="project" value="UniProtKB-ARBA"/>
</dbReference>
<evidence type="ECO:0000256" key="1">
    <source>
        <dbReference type="ARBA" id="ARBA00022723"/>
    </source>
</evidence>
<dbReference type="PROSITE" id="PS50023">
    <property type="entry name" value="LIM_DOMAIN_2"/>
    <property type="match status" value="2"/>
</dbReference>
<feature type="compositionally biased region" description="Polar residues" evidence="5">
    <location>
        <begin position="780"/>
        <end position="792"/>
    </location>
</feature>
<proteinExistence type="predicted"/>
<organism evidence="7 8">
    <name type="scientific">Lactuca virosa</name>
    <dbReference type="NCBI Taxonomy" id="75947"/>
    <lineage>
        <taxon>Eukaryota</taxon>
        <taxon>Viridiplantae</taxon>
        <taxon>Streptophyta</taxon>
        <taxon>Embryophyta</taxon>
        <taxon>Tracheophyta</taxon>
        <taxon>Spermatophyta</taxon>
        <taxon>Magnoliopsida</taxon>
        <taxon>eudicotyledons</taxon>
        <taxon>Gunneridae</taxon>
        <taxon>Pentapetalae</taxon>
        <taxon>asterids</taxon>
        <taxon>campanulids</taxon>
        <taxon>Asterales</taxon>
        <taxon>Asteraceae</taxon>
        <taxon>Cichorioideae</taxon>
        <taxon>Cichorieae</taxon>
        <taxon>Lactucinae</taxon>
        <taxon>Lactuca</taxon>
    </lineage>
</organism>
<evidence type="ECO:0000256" key="2">
    <source>
        <dbReference type="ARBA" id="ARBA00022833"/>
    </source>
</evidence>
<evidence type="ECO:0000313" key="8">
    <source>
        <dbReference type="Proteomes" id="UP001157418"/>
    </source>
</evidence>
<dbReference type="InterPro" id="IPR001781">
    <property type="entry name" value="Znf_LIM"/>
</dbReference>
<dbReference type="SMART" id="SM00132">
    <property type="entry name" value="LIM"/>
    <property type="match status" value="2"/>
</dbReference>
<feature type="domain" description="LIM zinc-binding" evidence="6">
    <location>
        <begin position="609"/>
        <end position="675"/>
    </location>
</feature>
<dbReference type="GO" id="GO:0051015">
    <property type="term" value="F:actin filament binding"/>
    <property type="evidence" value="ECO:0007669"/>
    <property type="project" value="UniProtKB-ARBA"/>
</dbReference>
<dbReference type="Pfam" id="PF00412">
    <property type="entry name" value="LIM"/>
    <property type="match status" value="1"/>
</dbReference>
<evidence type="ECO:0000313" key="7">
    <source>
        <dbReference type="EMBL" id="CAH1447991.1"/>
    </source>
</evidence>
<dbReference type="Gene3D" id="2.10.110.10">
    <property type="entry name" value="Cysteine Rich Protein"/>
    <property type="match status" value="2"/>
</dbReference>
<accession>A0AAU9PCP6</accession>
<dbReference type="InterPro" id="IPR010839">
    <property type="entry name" value="AtuA_N"/>
</dbReference>
<dbReference type="CDD" id="cd09441">
    <property type="entry name" value="LIM2_SF3"/>
    <property type="match status" value="1"/>
</dbReference>
<gene>
    <name evidence="7" type="ORF">LVIROSA_LOCUS33561</name>
</gene>
<dbReference type="EMBL" id="CAKMRJ010005634">
    <property type="protein sequence ID" value="CAH1447991.1"/>
    <property type="molecule type" value="Genomic_DNA"/>
</dbReference>
<feature type="region of interest" description="Disordered" evidence="5">
    <location>
        <begin position="780"/>
        <end position="832"/>
    </location>
</feature>
<reference evidence="7 8" key="1">
    <citation type="submission" date="2022-01" db="EMBL/GenBank/DDBJ databases">
        <authorList>
            <person name="Xiong W."/>
            <person name="Schranz E."/>
        </authorList>
    </citation>
    <scope>NUCLEOTIDE SEQUENCE [LARGE SCALE GENOMIC DNA]</scope>
</reference>
<dbReference type="Pfam" id="PF23544">
    <property type="entry name" value="AtuA_ferredoxin"/>
    <property type="match status" value="1"/>
</dbReference>
<protein>
    <recommendedName>
        <fullName evidence="6">LIM zinc-binding domain-containing protein</fullName>
    </recommendedName>
</protein>
<sequence length="832" mass="92226">MGDDYKPLSEEYINIGEPETHNCVIKLRVSPTKRRDKVFVGCGAGFGGDRPLAALKLLQKVKHLNYLVLECLAERTLADRYQAVKSGGDGYDPHISEWMELLLPLAVERGVCIITNMGATNALGAQEKVLEIASRMGIRVTVGVAHQFDIAKAGLGANLRNLNDGVSIYLGAAPIVECLEKYNPNVVITSRVADAALFLAPMVYELGWNWDEYMLLAQGSLAGHLLECGCQLTGGYFMHPGDKYRDMPLEKLLDLSLPFAEVSYEGKVCVAKAEGSGGVLNFSTCAQQLLYEIGDPSAYITPDVVIDFRDVSFQPLSTNKIGCDGAKPDAISAPDNLLALGSKHCGWKGWGEISYGGYKCIERAKAAEFLVRSWMEEVHPGSSKCIMSYIIGVDSLKAKAIRLENIPRAFDCEDIRLRMDGLFDEEKHAIQFTKDFIALYTNGPAGGGGISTEHKKEIILDKGLVGREHIYWKISAKQNQPTNSKKRIAIISEETTPSNNLNELVPISSLGTGTHLSPAPSNQKVRLYDVAHSRAGDKGNDINFSIIPHFTADIERLKNIITPDWVKTVISPLTNRTTDLTWSDDDMELRDKWVDENVKVEVYEVRGVHSLNVVVRNILDGGVNCSRRIDRHDGMTYHKSCFKCTHCKGTLVMSNYSSMDGVLYCRTHFEQLFKESGNFSKNFQTSKAEKDSQPKAPPSKVSSMFSGTIDKCRACNKTVYPLEKVTMEGEPYHKLCFKCAHGGCPLTHASYAALDGVLYCKHHFAQLFMEKGNYSHVLQAANQKHTASSSEEQPPVEEGEHTDDTQSEPPPEAEEEKEEEKEKEKEKEEEES</sequence>
<keyword evidence="2 4" id="KW-0862">Zinc</keyword>
<dbReference type="InterPro" id="IPR056362">
    <property type="entry name" value="AtuA-like_ferredoxin_dom"/>
</dbReference>
<comment type="caution">
    <text evidence="7">The sequence shown here is derived from an EMBL/GenBank/DDBJ whole genome shotgun (WGS) entry which is preliminary data.</text>
</comment>
<evidence type="ECO:0000256" key="3">
    <source>
        <dbReference type="ARBA" id="ARBA00023038"/>
    </source>
</evidence>
<dbReference type="PANTHER" id="PTHR47472:SF1">
    <property type="entry name" value="DUF1446-DOMAIN-CONTAINING PROTEIN"/>
    <property type="match status" value="1"/>
</dbReference>
<evidence type="ECO:0000256" key="5">
    <source>
        <dbReference type="SAM" id="MobiDB-lite"/>
    </source>
</evidence>
<dbReference type="Proteomes" id="UP001157418">
    <property type="component" value="Unassembled WGS sequence"/>
</dbReference>